<accession>A0A1B8XY86</accession>
<reference evidence="1" key="2">
    <citation type="journal article" date="2010" name="Science">
        <title>The genome of the Western clawed frog Xenopus tropicalis.</title>
        <authorList>
            <person name="Hellsten U."/>
            <person name="Harland R.M."/>
            <person name="Gilchrist M.J."/>
            <person name="Hendrix D."/>
            <person name="Jurka J."/>
            <person name="Kapitonov V."/>
            <person name="Ovcharenko I."/>
            <person name="Putnam N.H."/>
            <person name="Shu S."/>
            <person name="Taher L."/>
            <person name="Blitz I.L."/>
            <person name="Blumberg B."/>
            <person name="Dichmann D.S."/>
            <person name="Dubchak I."/>
            <person name="Amaya E."/>
            <person name="Detter J.C."/>
            <person name="Fletcher R."/>
            <person name="Gerhard D.S."/>
            <person name="Goodstein D."/>
            <person name="Graves T."/>
            <person name="Grigoriev I.V."/>
            <person name="Grimwood J."/>
            <person name="Kawashima T."/>
            <person name="Lindquist E."/>
            <person name="Lucas S.M."/>
            <person name="Mead P.E."/>
            <person name="Mitros T."/>
            <person name="Ogino H."/>
            <person name="Ohta Y."/>
            <person name="Poliakov A.V."/>
            <person name="Pollet N."/>
            <person name="Robert J."/>
            <person name="Salamov A."/>
            <person name="Sater A.K."/>
            <person name="Schmutz J."/>
            <person name="Terry A."/>
            <person name="Vize P.D."/>
            <person name="Warren W.C."/>
            <person name="Wells D."/>
            <person name="Wills A."/>
            <person name="Wilson R.K."/>
            <person name="Zimmerman L.B."/>
            <person name="Zorn A.M."/>
            <person name="Grainger R."/>
            <person name="Grammer T."/>
            <person name="Khokha M.K."/>
            <person name="Richardson P.M."/>
            <person name="Rokhsar D.S."/>
        </authorList>
    </citation>
    <scope>NUCLEOTIDE SEQUENCE [LARGE SCALE GENOMIC DNA]</scope>
    <source>
        <strain evidence="1">Nigerian</strain>
    </source>
</reference>
<name>A0A1B8XY86_XENTR</name>
<gene>
    <name evidence="1" type="ORF">XENTR_v90029646mg</name>
</gene>
<evidence type="ECO:0000313" key="1">
    <source>
        <dbReference type="EMBL" id="OCA15616.1"/>
    </source>
</evidence>
<reference evidence="1" key="1">
    <citation type="submission" date="2009-11" db="EMBL/GenBank/DDBJ databases">
        <authorList>
            <consortium name="US DOE Joint Genome Institute (JGI-PGF)"/>
            <person name="Ottilar R."/>
            <person name="Schmutz J."/>
            <person name="Salamov A."/>
            <person name="Cheng J.F."/>
            <person name="Lucas S."/>
            <person name="Pitluck S."/>
            <person name="Gundlach H."/>
            <person name="Guo Y."/>
            <person name="Haberer G."/>
            <person name="Nasrallah J."/>
            <person name="Mayer K.F.X."/>
            <person name="van de Peer Y."/>
            <person name="Weigel D."/>
            <person name="Grigoriev I.V."/>
        </authorList>
    </citation>
    <scope>NUCLEOTIDE SEQUENCE</scope>
    <source>
        <strain evidence="1">Nigerian</strain>
    </source>
</reference>
<dbReference type="AlphaFoldDB" id="A0A1B8XY86"/>
<sequence length="72" mass="8280">MKNLIGRDTKVWCKEGLRTALPTKRGSWCHSAFRGLYRLMGKDQPHSFLCQLLCFARKNVLKCIQLNVKVAT</sequence>
<organism evidence="1">
    <name type="scientific">Xenopus tropicalis</name>
    <name type="common">Western clawed frog</name>
    <name type="synonym">Silurana tropicalis</name>
    <dbReference type="NCBI Taxonomy" id="8364"/>
    <lineage>
        <taxon>Eukaryota</taxon>
        <taxon>Metazoa</taxon>
        <taxon>Chordata</taxon>
        <taxon>Craniata</taxon>
        <taxon>Vertebrata</taxon>
        <taxon>Euteleostomi</taxon>
        <taxon>Amphibia</taxon>
        <taxon>Batrachia</taxon>
        <taxon>Anura</taxon>
        <taxon>Pipoidea</taxon>
        <taxon>Pipidae</taxon>
        <taxon>Xenopodinae</taxon>
        <taxon>Xenopus</taxon>
        <taxon>Silurana</taxon>
    </lineage>
</organism>
<protein>
    <submittedName>
        <fullName evidence="1">Uncharacterized protein</fullName>
    </submittedName>
</protein>
<proteinExistence type="predicted"/>
<reference evidence="1" key="3">
    <citation type="submission" date="2016-05" db="EMBL/GenBank/DDBJ databases">
        <title>WGS assembly of Xenopus tropicalis.</title>
        <authorList>
            <person name="Sessions A."/>
            <person name="Jenkins J."/>
            <person name="Mitros T."/>
            <person name="Lyons J.T."/>
            <person name="Dichmann D.S."/>
            <person name="Robert J."/>
            <person name="Harland R.M."/>
            <person name="Rokhsar D.S."/>
        </authorList>
    </citation>
    <scope>NUCLEOTIDE SEQUENCE</scope>
    <source>
        <strain evidence="1">Nigerian</strain>
    </source>
</reference>
<dbReference type="EMBL" id="KV460782">
    <property type="protein sequence ID" value="OCA15616.1"/>
    <property type="molecule type" value="Genomic_DNA"/>
</dbReference>